<dbReference type="NCBIfam" id="TIGR01569">
    <property type="entry name" value="A_tha_TIGR01569"/>
    <property type="match status" value="1"/>
</dbReference>
<feature type="transmembrane region" description="Helical" evidence="8">
    <location>
        <begin position="151"/>
        <end position="173"/>
    </location>
</feature>
<accession>A0AAV3NV08</accession>
<dbReference type="AlphaFoldDB" id="A0AAV3NV08"/>
<dbReference type="Proteomes" id="UP001454036">
    <property type="component" value="Unassembled WGS sequence"/>
</dbReference>
<dbReference type="PANTHER" id="PTHR36488:SF8">
    <property type="entry name" value="CASP-LIKE PROTEIN 1U1"/>
    <property type="match status" value="1"/>
</dbReference>
<organism evidence="10 11">
    <name type="scientific">Lithospermum erythrorhizon</name>
    <name type="common">Purple gromwell</name>
    <name type="synonym">Lithospermum officinale var. erythrorhizon</name>
    <dbReference type="NCBI Taxonomy" id="34254"/>
    <lineage>
        <taxon>Eukaryota</taxon>
        <taxon>Viridiplantae</taxon>
        <taxon>Streptophyta</taxon>
        <taxon>Embryophyta</taxon>
        <taxon>Tracheophyta</taxon>
        <taxon>Spermatophyta</taxon>
        <taxon>Magnoliopsida</taxon>
        <taxon>eudicotyledons</taxon>
        <taxon>Gunneridae</taxon>
        <taxon>Pentapetalae</taxon>
        <taxon>asterids</taxon>
        <taxon>lamiids</taxon>
        <taxon>Boraginales</taxon>
        <taxon>Boraginaceae</taxon>
        <taxon>Boraginoideae</taxon>
        <taxon>Lithospermeae</taxon>
        <taxon>Lithospermum</taxon>
    </lineage>
</organism>
<evidence type="ECO:0000256" key="1">
    <source>
        <dbReference type="ARBA" id="ARBA00004651"/>
    </source>
</evidence>
<dbReference type="InterPro" id="IPR006459">
    <property type="entry name" value="CASP/CASPL"/>
</dbReference>
<dbReference type="InterPro" id="IPR044173">
    <property type="entry name" value="CASPL"/>
</dbReference>
<evidence type="ECO:0000256" key="3">
    <source>
        <dbReference type="ARBA" id="ARBA00011489"/>
    </source>
</evidence>
<keyword evidence="11" id="KW-1185">Reference proteome</keyword>
<comment type="subunit">
    <text evidence="3 8">Homodimer and heterodimers.</text>
</comment>
<dbReference type="PANTHER" id="PTHR36488">
    <property type="entry name" value="CASP-LIKE PROTEIN 1U1"/>
    <property type="match status" value="1"/>
</dbReference>
<feature type="transmembrane region" description="Helical" evidence="8">
    <location>
        <begin position="25"/>
        <end position="43"/>
    </location>
</feature>
<keyword evidence="5 8" id="KW-0812">Transmembrane</keyword>
<reference evidence="10 11" key="1">
    <citation type="submission" date="2024-01" db="EMBL/GenBank/DDBJ databases">
        <title>The complete chloroplast genome sequence of Lithospermum erythrorhizon: insights into the phylogenetic relationship among Boraginaceae species and the maternal lineages of purple gromwells.</title>
        <authorList>
            <person name="Okada T."/>
            <person name="Watanabe K."/>
        </authorList>
    </citation>
    <scope>NUCLEOTIDE SEQUENCE [LARGE SCALE GENOMIC DNA]</scope>
</reference>
<keyword evidence="4 8" id="KW-1003">Cell membrane</keyword>
<keyword evidence="6 8" id="KW-1133">Transmembrane helix</keyword>
<feature type="transmembrane region" description="Helical" evidence="8">
    <location>
        <begin position="68"/>
        <end position="91"/>
    </location>
</feature>
<comment type="subcellular location">
    <subcellularLocation>
        <location evidence="1 8">Cell membrane</location>
        <topology evidence="1 8">Multi-pass membrane protein</topology>
    </subcellularLocation>
</comment>
<evidence type="ECO:0000256" key="6">
    <source>
        <dbReference type="ARBA" id="ARBA00022989"/>
    </source>
</evidence>
<sequence>MDTTENSDMHDSSFKKSTLSFVSQMILRFLAIVTTLVATWLILTSREKVVIFGMTADASYKYSSAYRFFAYANLIAFISSVLSLLVTIIIGNTAFNPNKYFYLFLHDLILTVLLMAGCAAATAIGFVGTYGNGHIGWMKICDNFGKFCNRVTLSIGFSYVCVGIYFLLAIVSANISRHCCTNNGIN</sequence>
<proteinExistence type="inferred from homology"/>
<dbReference type="EMBL" id="BAABME010000484">
    <property type="protein sequence ID" value="GAA0143160.1"/>
    <property type="molecule type" value="Genomic_DNA"/>
</dbReference>
<comment type="similarity">
    <text evidence="2 8">Belongs to the Casparian strip membrane proteins (CASP) family.</text>
</comment>
<feature type="domain" description="Casparian strip membrane protein" evidence="9">
    <location>
        <begin position="22"/>
        <end position="161"/>
    </location>
</feature>
<protein>
    <recommendedName>
        <fullName evidence="8">CASP-like protein</fullName>
    </recommendedName>
</protein>
<evidence type="ECO:0000256" key="7">
    <source>
        <dbReference type="ARBA" id="ARBA00023136"/>
    </source>
</evidence>
<evidence type="ECO:0000313" key="10">
    <source>
        <dbReference type="EMBL" id="GAA0143160.1"/>
    </source>
</evidence>
<evidence type="ECO:0000256" key="5">
    <source>
        <dbReference type="ARBA" id="ARBA00022692"/>
    </source>
</evidence>
<name>A0AAV3NV08_LITER</name>
<evidence type="ECO:0000256" key="8">
    <source>
        <dbReference type="RuleBase" id="RU361233"/>
    </source>
</evidence>
<comment type="caution">
    <text evidence="10">The sequence shown here is derived from an EMBL/GenBank/DDBJ whole genome shotgun (WGS) entry which is preliminary data.</text>
</comment>
<evidence type="ECO:0000313" key="11">
    <source>
        <dbReference type="Proteomes" id="UP001454036"/>
    </source>
</evidence>
<gene>
    <name evidence="10" type="ORF">LIER_03910</name>
</gene>
<evidence type="ECO:0000256" key="2">
    <source>
        <dbReference type="ARBA" id="ARBA00007651"/>
    </source>
</evidence>
<evidence type="ECO:0000256" key="4">
    <source>
        <dbReference type="ARBA" id="ARBA00022475"/>
    </source>
</evidence>
<dbReference type="GO" id="GO:0005886">
    <property type="term" value="C:plasma membrane"/>
    <property type="evidence" value="ECO:0007669"/>
    <property type="project" value="UniProtKB-SubCell"/>
</dbReference>
<feature type="transmembrane region" description="Helical" evidence="8">
    <location>
        <begin position="103"/>
        <end position="130"/>
    </location>
</feature>
<dbReference type="InterPro" id="IPR006702">
    <property type="entry name" value="CASP_dom"/>
</dbReference>
<dbReference type="Pfam" id="PF04535">
    <property type="entry name" value="CASP_dom"/>
    <property type="match status" value="1"/>
</dbReference>
<keyword evidence="7 8" id="KW-0472">Membrane</keyword>
<evidence type="ECO:0000259" key="9">
    <source>
        <dbReference type="Pfam" id="PF04535"/>
    </source>
</evidence>